<dbReference type="SUPFAM" id="SSF54909">
    <property type="entry name" value="Dimeric alpha+beta barrel"/>
    <property type="match status" value="1"/>
</dbReference>
<keyword evidence="2" id="KW-0560">Oxidoreductase</keyword>
<dbReference type="Gene3D" id="3.30.70.100">
    <property type="match status" value="1"/>
</dbReference>
<accession>A0ABT6CZD4</accession>
<dbReference type="EMBL" id="JAROKN010000081">
    <property type="protein sequence ID" value="MDF9279431.1"/>
    <property type="molecule type" value="Genomic_DNA"/>
</dbReference>
<keyword evidence="2" id="KW-0503">Monooxygenase</keyword>
<feature type="domain" description="ABM" evidence="1">
    <location>
        <begin position="16"/>
        <end position="70"/>
    </location>
</feature>
<sequence>MSNVFLSGQLVCRDRHEAAIVAQFLPLHIELTRAEQGCLSFEVNVTENPLVWQVDEQFEDAASFRAHQQRVSGSAWGRATGDIARRYEIVGL</sequence>
<keyword evidence="3" id="KW-1185">Reference proteome</keyword>
<name>A0ABT6CZD4_9MICC</name>
<dbReference type="InterPro" id="IPR011008">
    <property type="entry name" value="Dimeric_a/b-barrel"/>
</dbReference>
<reference evidence="2 3" key="1">
    <citation type="journal article" date="2023" name="Int. J. Syst. Evol. Microbiol.">
        <title>Arthrobacter vasquezii sp. nov., isolated from a soil sample from Union Glacier, Antarctica.</title>
        <authorList>
            <person name="Valenzuela-Ibaceta F."/>
            <person name="Carrasco V."/>
            <person name="Lagos-Moraga S."/>
            <person name="Dietz-Vargas C."/>
            <person name="Navarro C.A."/>
            <person name="Perez-Donoso J.M."/>
        </authorList>
    </citation>
    <scope>NUCLEOTIDE SEQUENCE [LARGE SCALE GENOMIC DNA]</scope>
    <source>
        <strain evidence="2 3">EH-1B-1</strain>
    </source>
</reference>
<gene>
    <name evidence="2" type="ORF">P4U43_16700</name>
</gene>
<dbReference type="Proteomes" id="UP001220456">
    <property type="component" value="Unassembled WGS sequence"/>
</dbReference>
<dbReference type="InterPro" id="IPR007138">
    <property type="entry name" value="ABM_dom"/>
</dbReference>
<organism evidence="2 3">
    <name type="scientific">Arthrobacter vasquezii</name>
    <dbReference type="NCBI Taxonomy" id="2977629"/>
    <lineage>
        <taxon>Bacteria</taxon>
        <taxon>Bacillati</taxon>
        <taxon>Actinomycetota</taxon>
        <taxon>Actinomycetes</taxon>
        <taxon>Micrococcales</taxon>
        <taxon>Micrococcaceae</taxon>
        <taxon>Arthrobacter</taxon>
    </lineage>
</organism>
<dbReference type="Pfam" id="PF03992">
    <property type="entry name" value="ABM"/>
    <property type="match status" value="1"/>
</dbReference>
<evidence type="ECO:0000313" key="3">
    <source>
        <dbReference type="Proteomes" id="UP001220456"/>
    </source>
</evidence>
<comment type="caution">
    <text evidence="2">The sequence shown here is derived from an EMBL/GenBank/DDBJ whole genome shotgun (WGS) entry which is preliminary data.</text>
</comment>
<proteinExistence type="predicted"/>
<evidence type="ECO:0000259" key="1">
    <source>
        <dbReference type="Pfam" id="PF03992"/>
    </source>
</evidence>
<evidence type="ECO:0000313" key="2">
    <source>
        <dbReference type="EMBL" id="MDF9279431.1"/>
    </source>
</evidence>
<dbReference type="RefSeq" id="WP_277359740.1">
    <property type="nucleotide sequence ID" value="NZ_JAROKN010000081.1"/>
</dbReference>
<dbReference type="GO" id="GO:0004497">
    <property type="term" value="F:monooxygenase activity"/>
    <property type="evidence" value="ECO:0007669"/>
    <property type="project" value="UniProtKB-KW"/>
</dbReference>
<protein>
    <submittedName>
        <fullName evidence="2">Antibiotic biosynthesis monooxygenase</fullName>
    </submittedName>
</protein>